<dbReference type="Pfam" id="PF18198">
    <property type="entry name" value="AAA_lid_11"/>
    <property type="match status" value="1"/>
</dbReference>
<dbReference type="Proteomes" id="UP000193380">
    <property type="component" value="Unassembled WGS sequence"/>
</dbReference>
<organism evidence="2 3">
    <name type="scientific">Oncorhynchus mykiss</name>
    <name type="common">Rainbow trout</name>
    <name type="synonym">Salmo gairdneri</name>
    <dbReference type="NCBI Taxonomy" id="8022"/>
    <lineage>
        <taxon>Eukaryota</taxon>
        <taxon>Metazoa</taxon>
        <taxon>Chordata</taxon>
        <taxon>Craniata</taxon>
        <taxon>Vertebrata</taxon>
        <taxon>Euteleostomi</taxon>
        <taxon>Actinopterygii</taxon>
        <taxon>Neopterygii</taxon>
        <taxon>Teleostei</taxon>
        <taxon>Protacanthopterygii</taxon>
        <taxon>Salmoniformes</taxon>
        <taxon>Salmonidae</taxon>
        <taxon>Salmoninae</taxon>
        <taxon>Oncorhynchus</taxon>
    </lineage>
</organism>
<dbReference type="Gene3D" id="1.10.8.720">
    <property type="entry name" value="Region D6 of dynein motor"/>
    <property type="match status" value="1"/>
</dbReference>
<dbReference type="PaxDb" id="8022-A0A061ACT9"/>
<evidence type="ECO:0000313" key="2">
    <source>
        <dbReference type="EMBL" id="CDR18291.1"/>
    </source>
</evidence>
<sequence length="183" mass="20467">MCFPQQVHVKWVGNDRKTNMSISSGGSPSVFLSMFFLSVPNDSPHPLPLSPPGEITYGGRVTDAWDQRCLRTILKRFFSPVTLDPGYTFSTSGVYFAPEADRLSDYNRYIENLPLIDDPEIFGMHENANLAFQRLETMTLINTILEVQPRSSARGGGKSNDEIVHELADSILAKIPGERERCT</sequence>
<dbReference type="EMBL" id="FR975784">
    <property type="protein sequence ID" value="CDR18291.1"/>
    <property type="molecule type" value="Genomic_DNA"/>
</dbReference>
<proteinExistence type="predicted"/>
<feature type="domain" description="Dynein heavy chain AAA lid" evidence="1">
    <location>
        <begin position="53"/>
        <end position="128"/>
    </location>
</feature>
<dbReference type="AlphaFoldDB" id="A0A061ACT9"/>
<evidence type="ECO:0000313" key="3">
    <source>
        <dbReference type="Proteomes" id="UP000193380"/>
    </source>
</evidence>
<evidence type="ECO:0000259" key="1">
    <source>
        <dbReference type="Pfam" id="PF18198"/>
    </source>
</evidence>
<reference evidence="2" key="1">
    <citation type="journal article" date="2014" name="Nat. Commun.">
        <title>The rainbow trout genome provides novel insights into evolution after whole-genome duplication in vertebrates.</title>
        <authorList>
            <person name="Berthelot C."/>
            <person name="Brunet F."/>
            <person name="Chalopin D."/>
            <person name="Juanchich A."/>
            <person name="Bernard M."/>
            <person name="Noel B."/>
            <person name="Bento P."/>
            <person name="Da Silva C."/>
            <person name="Labadie K."/>
            <person name="Alberti A."/>
            <person name="Aury J.M."/>
            <person name="Louis A."/>
            <person name="Dehais P."/>
            <person name="Bardou P."/>
            <person name="Montfort J."/>
            <person name="Klopp C."/>
            <person name="Cabau C."/>
            <person name="Gaspin C."/>
            <person name="Thorgaard G.H."/>
            <person name="Boussaha M."/>
            <person name="Quillet E."/>
            <person name="Guyomard R."/>
            <person name="Galiana D."/>
            <person name="Bobe J."/>
            <person name="Volff J.N."/>
            <person name="Genet C."/>
            <person name="Wincker P."/>
            <person name="Jaillon O."/>
            <person name="Roest Crollius H."/>
            <person name="Guiguen Y."/>
        </authorList>
    </citation>
    <scope>NUCLEOTIDE SEQUENCE [LARGE SCALE GENOMIC DNA]</scope>
</reference>
<dbReference type="GO" id="GO:0007018">
    <property type="term" value="P:microtubule-based movement"/>
    <property type="evidence" value="ECO:0007669"/>
    <property type="project" value="InterPro"/>
</dbReference>
<dbReference type="InterPro" id="IPR042219">
    <property type="entry name" value="AAA_lid_11_sf"/>
</dbReference>
<gene>
    <name evidence="2" type="ORF">GSONMT00032078001</name>
</gene>
<dbReference type="InterPro" id="IPR041658">
    <property type="entry name" value="AAA_lid_11"/>
</dbReference>
<dbReference type="GO" id="GO:0045505">
    <property type="term" value="F:dynein intermediate chain binding"/>
    <property type="evidence" value="ECO:0007669"/>
    <property type="project" value="InterPro"/>
</dbReference>
<protein>
    <recommendedName>
        <fullName evidence="1">Dynein heavy chain AAA lid domain-containing protein</fullName>
    </recommendedName>
</protein>
<name>A0A061ACT9_ONCMY</name>
<dbReference type="GO" id="GO:0051959">
    <property type="term" value="F:dynein light intermediate chain binding"/>
    <property type="evidence" value="ECO:0007669"/>
    <property type="project" value="InterPro"/>
</dbReference>
<dbReference type="GO" id="GO:0030286">
    <property type="term" value="C:dynein complex"/>
    <property type="evidence" value="ECO:0007669"/>
    <property type="project" value="InterPro"/>
</dbReference>
<dbReference type="PANTHER" id="PTHR22878:SF68">
    <property type="entry name" value="DYNEIN HEAVY CHAIN 6, AXONEMAL-LIKE"/>
    <property type="match status" value="1"/>
</dbReference>
<dbReference type="PANTHER" id="PTHR22878">
    <property type="entry name" value="DYNEIN HEAVY CHAIN 6, AXONEMAL-LIKE-RELATED"/>
    <property type="match status" value="1"/>
</dbReference>
<dbReference type="InterPro" id="IPR026983">
    <property type="entry name" value="DHC"/>
</dbReference>
<dbReference type="STRING" id="8022.A0A061ACT9"/>
<reference evidence="2" key="2">
    <citation type="submission" date="2014-03" db="EMBL/GenBank/DDBJ databases">
        <authorList>
            <person name="Genoscope - CEA"/>
        </authorList>
    </citation>
    <scope>NUCLEOTIDE SEQUENCE</scope>
</reference>
<accession>A0A061ACT9</accession>